<gene>
    <name evidence="1" type="ORF">BpHYR1_010941</name>
</gene>
<accession>A0A3M7P6Q7</accession>
<dbReference type="Proteomes" id="UP000276133">
    <property type="component" value="Unassembled WGS sequence"/>
</dbReference>
<evidence type="ECO:0000313" key="2">
    <source>
        <dbReference type="Proteomes" id="UP000276133"/>
    </source>
</evidence>
<sequence>MKTSVRYIRTCHHSRIPNYSDNLKPVNRFYLIAGCNVYISTLGPVYPISLVRRIGTCIYAPF</sequence>
<protein>
    <submittedName>
        <fullName evidence="1">Uncharacterized protein</fullName>
    </submittedName>
</protein>
<reference evidence="1 2" key="1">
    <citation type="journal article" date="2018" name="Sci. Rep.">
        <title>Genomic signatures of local adaptation to the degree of environmental predictability in rotifers.</title>
        <authorList>
            <person name="Franch-Gras L."/>
            <person name="Hahn C."/>
            <person name="Garcia-Roger E.M."/>
            <person name="Carmona M.J."/>
            <person name="Serra M."/>
            <person name="Gomez A."/>
        </authorList>
    </citation>
    <scope>NUCLEOTIDE SEQUENCE [LARGE SCALE GENOMIC DNA]</scope>
    <source>
        <strain evidence="1">HYR1</strain>
    </source>
</reference>
<organism evidence="1 2">
    <name type="scientific">Brachionus plicatilis</name>
    <name type="common">Marine rotifer</name>
    <name type="synonym">Brachionus muelleri</name>
    <dbReference type="NCBI Taxonomy" id="10195"/>
    <lineage>
        <taxon>Eukaryota</taxon>
        <taxon>Metazoa</taxon>
        <taxon>Spiralia</taxon>
        <taxon>Gnathifera</taxon>
        <taxon>Rotifera</taxon>
        <taxon>Eurotatoria</taxon>
        <taxon>Monogononta</taxon>
        <taxon>Pseudotrocha</taxon>
        <taxon>Ploima</taxon>
        <taxon>Brachionidae</taxon>
        <taxon>Brachionus</taxon>
    </lineage>
</organism>
<dbReference type="AlphaFoldDB" id="A0A3M7P6Q7"/>
<proteinExistence type="predicted"/>
<evidence type="ECO:0000313" key="1">
    <source>
        <dbReference type="EMBL" id="RMZ94758.1"/>
    </source>
</evidence>
<comment type="caution">
    <text evidence="1">The sequence shown here is derived from an EMBL/GenBank/DDBJ whole genome shotgun (WGS) entry which is preliminary data.</text>
</comment>
<keyword evidence="2" id="KW-1185">Reference proteome</keyword>
<dbReference type="EMBL" id="REGN01012827">
    <property type="protein sequence ID" value="RMZ94758.1"/>
    <property type="molecule type" value="Genomic_DNA"/>
</dbReference>
<name>A0A3M7P6Q7_BRAPC</name>